<dbReference type="EMBL" id="KE145357">
    <property type="protein sequence ID" value="EPE34150.1"/>
    <property type="molecule type" value="Genomic_DNA"/>
</dbReference>
<dbReference type="Proteomes" id="UP000016922">
    <property type="component" value="Unassembled WGS sequence"/>
</dbReference>
<dbReference type="GeneID" id="19466216"/>
<proteinExistence type="predicted"/>
<evidence type="ECO:0000256" key="1">
    <source>
        <dbReference type="SAM" id="MobiDB-lite"/>
    </source>
</evidence>
<dbReference type="KEGG" id="glz:GLAREA_07163"/>
<dbReference type="HOGENOM" id="CLU_488369_0_0_1"/>
<evidence type="ECO:0000259" key="2">
    <source>
        <dbReference type="Pfam" id="PF20411"/>
    </source>
</evidence>
<dbReference type="Pfam" id="PF12511">
    <property type="entry name" value="DUF3716"/>
    <property type="match status" value="1"/>
</dbReference>
<evidence type="ECO:0000313" key="3">
    <source>
        <dbReference type="EMBL" id="EPE34150.1"/>
    </source>
</evidence>
<protein>
    <recommendedName>
        <fullName evidence="2">DUF6697 domain-containing protein</fullName>
    </recommendedName>
</protein>
<dbReference type="Pfam" id="PF20411">
    <property type="entry name" value="DUF6697"/>
    <property type="match status" value="1"/>
</dbReference>
<dbReference type="AlphaFoldDB" id="S3D8U6"/>
<dbReference type="OrthoDB" id="5427977at2759"/>
<keyword evidence="4" id="KW-1185">Reference proteome</keyword>
<name>S3D8U6_GLAL2</name>
<sequence length="558" mass="61423">MAADNTTDRKTGASFAIESQITRKRKPSPTSSHHGEHKKSATEVTGSYDPTPLEATFKPSETHSAILSAKQRDVQLLTIHNDCPLLLHPQPSLPAQIASNISRSKRPNNIQESTRADTKSPLIIEYGGTYETPYVVNSPQYPSKGDDFRKLRENTSQMTCDNTSSLSVSNPSNNSLTRFEEVRMPVTIESLAPLTGLKIPDISTEYIFDPDDIQRLLAGTPISDGLFRLPGAHPIKAYKLLNSTHDPLLPSYPGAHGAHITCYGKGKDASSSENEPFALLVRNGRGGYRYLGTYRQPSASDYLGRDEVLRLPHSIKLEWARRLGTRPLFGMAKPCETVEALSIFYQSANQNAGSVADVEVPSEVDRPNSLGISDIIAAFAVHDFEPEASMNLCYDYLECVGYDNLFYAELVVNEALRKELLITQHPSALSPTSYQTPGQVTGKITGVFDDVDVLKLAVIRQLELRPGKKAPTLWDESKTPTTRHEKCKKNSAAAYRRGSVASVPCESCQRGSGPFQKCIIIDNWSVGACANCKFHDRAYLCSFRNKTGDHRSQSGQLS</sequence>
<evidence type="ECO:0000313" key="4">
    <source>
        <dbReference type="Proteomes" id="UP000016922"/>
    </source>
</evidence>
<dbReference type="RefSeq" id="XP_008079302.1">
    <property type="nucleotide sequence ID" value="XM_008081111.1"/>
</dbReference>
<dbReference type="InterPro" id="IPR046520">
    <property type="entry name" value="DUF6697"/>
</dbReference>
<reference evidence="3 4" key="1">
    <citation type="journal article" date="2013" name="BMC Genomics">
        <title>Genomics-driven discovery of the pneumocandin biosynthetic gene cluster in the fungus Glarea lozoyensis.</title>
        <authorList>
            <person name="Chen L."/>
            <person name="Yue Q."/>
            <person name="Zhang X."/>
            <person name="Xiang M."/>
            <person name="Wang C."/>
            <person name="Li S."/>
            <person name="Che Y."/>
            <person name="Ortiz-Lopez F.J."/>
            <person name="Bills G.F."/>
            <person name="Liu X."/>
            <person name="An Z."/>
        </authorList>
    </citation>
    <scope>NUCLEOTIDE SEQUENCE [LARGE SCALE GENOMIC DNA]</scope>
    <source>
        <strain evidence="4">ATCC 20868 / MF5171</strain>
    </source>
</reference>
<gene>
    <name evidence="3" type="ORF">GLAREA_07163</name>
</gene>
<feature type="region of interest" description="Disordered" evidence="1">
    <location>
        <begin position="1"/>
        <end position="56"/>
    </location>
</feature>
<feature type="compositionally biased region" description="Basic and acidic residues" evidence="1">
    <location>
        <begin position="1"/>
        <end position="11"/>
    </location>
</feature>
<dbReference type="InterPro" id="IPR022190">
    <property type="entry name" value="DUF3716"/>
</dbReference>
<organism evidence="3 4">
    <name type="scientific">Glarea lozoyensis (strain ATCC 20868 / MF5171)</name>
    <dbReference type="NCBI Taxonomy" id="1116229"/>
    <lineage>
        <taxon>Eukaryota</taxon>
        <taxon>Fungi</taxon>
        <taxon>Dikarya</taxon>
        <taxon>Ascomycota</taxon>
        <taxon>Pezizomycotina</taxon>
        <taxon>Leotiomycetes</taxon>
        <taxon>Helotiales</taxon>
        <taxon>Helotiaceae</taxon>
        <taxon>Glarea</taxon>
    </lineage>
</organism>
<feature type="domain" description="DUF6697" evidence="2">
    <location>
        <begin position="230"/>
        <end position="411"/>
    </location>
</feature>
<dbReference type="eggNOG" id="ENOG502SXRQ">
    <property type="taxonomic scope" value="Eukaryota"/>
</dbReference>
<accession>S3D8U6</accession>